<reference evidence="1 2" key="1">
    <citation type="submission" date="2018-03" db="EMBL/GenBank/DDBJ databases">
        <title>Genome assembly of novel Miniimonas species PCH200.</title>
        <authorList>
            <person name="Thakur V."/>
            <person name="Kumar V."/>
            <person name="Singh D."/>
        </authorList>
    </citation>
    <scope>NUCLEOTIDE SEQUENCE [LARGE SCALE GENOMIC DNA]</scope>
    <source>
        <strain evidence="1 2">PCH200</strain>
    </source>
</reference>
<dbReference type="AlphaFoldDB" id="A0A2U1ZVR8"/>
<dbReference type="Proteomes" id="UP000245166">
    <property type="component" value="Unassembled WGS sequence"/>
</dbReference>
<evidence type="ECO:0000313" key="1">
    <source>
        <dbReference type="EMBL" id="PWD51069.1"/>
    </source>
</evidence>
<accession>A0A2U1ZVR8</accession>
<organism evidence="1 2">
    <name type="scientific">Serinibacter arcticus</name>
    <dbReference type="NCBI Taxonomy" id="1655435"/>
    <lineage>
        <taxon>Bacteria</taxon>
        <taxon>Bacillati</taxon>
        <taxon>Actinomycetota</taxon>
        <taxon>Actinomycetes</taxon>
        <taxon>Micrococcales</taxon>
        <taxon>Beutenbergiaceae</taxon>
        <taxon>Serinibacter</taxon>
    </lineage>
</organism>
<sequence>MNSNRDTNSPVKVRVVLATADGHPLGENLWAVHQPGLPERYTLHNNAFGASLRLGDVVRTELDGCGKPQVVAVASLHPGPVSVVELPPDLPGEEICRIADSWRTLGAEYSEGNGDMLVTAWVATATAQSVCEVIAATAPGWRLVDVATTPIRAARLTQELDVRVDRRTPADLRAEHDAVCDCERRQP</sequence>
<keyword evidence="2" id="KW-1185">Reference proteome</keyword>
<comment type="caution">
    <text evidence="1">The sequence shown here is derived from an EMBL/GenBank/DDBJ whole genome shotgun (WGS) entry which is preliminary data.</text>
</comment>
<gene>
    <name evidence="1" type="ORF">C8046_10845</name>
</gene>
<dbReference type="EMBL" id="PYHR01000002">
    <property type="protein sequence ID" value="PWD51069.1"/>
    <property type="molecule type" value="Genomic_DNA"/>
</dbReference>
<dbReference type="OrthoDB" id="5140387at2"/>
<name>A0A2U1ZVR8_9MICO</name>
<proteinExistence type="predicted"/>
<dbReference type="RefSeq" id="WP_109229450.1">
    <property type="nucleotide sequence ID" value="NZ_PYHR01000002.1"/>
</dbReference>
<evidence type="ECO:0000313" key="2">
    <source>
        <dbReference type="Proteomes" id="UP000245166"/>
    </source>
</evidence>
<protein>
    <submittedName>
        <fullName evidence="1">Uncharacterized protein</fullName>
    </submittedName>
</protein>